<keyword evidence="2" id="KW-1185">Reference proteome</keyword>
<organism evidence="1 2">
    <name type="scientific">Marasmiellus scandens</name>
    <dbReference type="NCBI Taxonomy" id="2682957"/>
    <lineage>
        <taxon>Eukaryota</taxon>
        <taxon>Fungi</taxon>
        <taxon>Dikarya</taxon>
        <taxon>Basidiomycota</taxon>
        <taxon>Agaricomycotina</taxon>
        <taxon>Agaricomycetes</taxon>
        <taxon>Agaricomycetidae</taxon>
        <taxon>Agaricales</taxon>
        <taxon>Marasmiineae</taxon>
        <taxon>Omphalotaceae</taxon>
        <taxon>Marasmiellus</taxon>
    </lineage>
</organism>
<reference evidence="1 2" key="1">
    <citation type="submission" date="2024-01" db="EMBL/GenBank/DDBJ databases">
        <title>A draft genome for the cacao thread blight pathogen Marasmiellus scandens.</title>
        <authorList>
            <person name="Baruah I.K."/>
            <person name="Leung J."/>
            <person name="Bukari Y."/>
            <person name="Amoako-Attah I."/>
            <person name="Meinhardt L.W."/>
            <person name="Bailey B.A."/>
            <person name="Cohen S.P."/>
        </authorList>
    </citation>
    <scope>NUCLEOTIDE SEQUENCE [LARGE SCALE GENOMIC DNA]</scope>
    <source>
        <strain evidence="1 2">GH-19</strain>
    </source>
</reference>
<name>A0ABR1K3U1_9AGAR</name>
<accession>A0ABR1K3U1</accession>
<evidence type="ECO:0008006" key="3">
    <source>
        <dbReference type="Google" id="ProtNLM"/>
    </source>
</evidence>
<dbReference type="EMBL" id="JBANRG010000001">
    <property type="protein sequence ID" value="KAK7472230.1"/>
    <property type="molecule type" value="Genomic_DNA"/>
</dbReference>
<sequence>MDNFPDELLEKIVQYVGHSEPNSFISIKQDRRATTNPDPCLLNLLRVNSRIRRISLPLLFERVQFELYAGQNCILHQSNVLRMQNVLKQNAHLTPFMKQIRIKVISDTLSLRFYWQINANCQLPFILEILSSCPNLQRLELCPQTHQLCASLVAQIPVIEAVNQHPSAKVVYGREFYESILLHPSPISDIPLVSFSRIIVHHWFHNDHDHGANDRCVLALIKQGLCVEEIREPSGTGWWLRETFPGLVRLHGVRGYTIVGESLQVSWHWEWPRLSNLPSLDDFVGRHPSLQAVHFWDAKSRSSVSGAPNNHLIPSWERKFYAEMSPYSLDLKRDAELVRQEDGSWKYHVIGIEFEKSTLHQNNDIETFEGIIQTLSKTSSLTDNLQELRLDFPGFEGYLNTTQVVNVLARNLKKNVSAVDLGSFLTESFLREWEELYGHQVGYLPLVEEVEEAFSTFSTALFRVLPGLEKLSQLFFTIKNVPGANGIMIERFMELAYTFERGKGVTSRHEAVQDT</sequence>
<comment type="caution">
    <text evidence="1">The sequence shown here is derived from an EMBL/GenBank/DDBJ whole genome shotgun (WGS) entry which is preliminary data.</text>
</comment>
<dbReference type="Proteomes" id="UP001498398">
    <property type="component" value="Unassembled WGS sequence"/>
</dbReference>
<gene>
    <name evidence="1" type="ORF">VKT23_000351</name>
</gene>
<proteinExistence type="predicted"/>
<protein>
    <recommendedName>
        <fullName evidence="3">F-box domain-containing protein</fullName>
    </recommendedName>
</protein>
<evidence type="ECO:0000313" key="2">
    <source>
        <dbReference type="Proteomes" id="UP001498398"/>
    </source>
</evidence>
<evidence type="ECO:0000313" key="1">
    <source>
        <dbReference type="EMBL" id="KAK7472230.1"/>
    </source>
</evidence>